<evidence type="ECO:0000256" key="3">
    <source>
        <dbReference type="ARBA" id="ARBA00022692"/>
    </source>
</evidence>
<dbReference type="Proteomes" id="UP000694941">
    <property type="component" value="Unplaced"/>
</dbReference>
<keyword evidence="7" id="KW-1185">Reference proteome</keyword>
<evidence type="ECO:0000256" key="5">
    <source>
        <dbReference type="ARBA" id="ARBA00023136"/>
    </source>
</evidence>
<keyword evidence="3 6" id="KW-0812">Transmembrane</keyword>
<dbReference type="InterPro" id="IPR003689">
    <property type="entry name" value="ZIP"/>
</dbReference>
<organism evidence="7 8">
    <name type="scientific">Limulus polyphemus</name>
    <name type="common">Atlantic horseshoe crab</name>
    <dbReference type="NCBI Taxonomy" id="6850"/>
    <lineage>
        <taxon>Eukaryota</taxon>
        <taxon>Metazoa</taxon>
        <taxon>Ecdysozoa</taxon>
        <taxon>Arthropoda</taxon>
        <taxon>Chelicerata</taxon>
        <taxon>Merostomata</taxon>
        <taxon>Xiphosura</taxon>
        <taxon>Limulidae</taxon>
        <taxon>Limulus</taxon>
    </lineage>
</organism>
<keyword evidence="5 6" id="KW-0472">Membrane</keyword>
<dbReference type="Pfam" id="PF02535">
    <property type="entry name" value="Zip"/>
    <property type="match status" value="1"/>
</dbReference>
<evidence type="ECO:0000256" key="6">
    <source>
        <dbReference type="SAM" id="Phobius"/>
    </source>
</evidence>
<feature type="transmembrane region" description="Helical" evidence="6">
    <location>
        <begin position="579"/>
        <end position="596"/>
    </location>
</feature>
<feature type="transmembrane region" description="Helical" evidence="6">
    <location>
        <begin position="617"/>
        <end position="640"/>
    </location>
</feature>
<feature type="transmembrane region" description="Helical" evidence="6">
    <location>
        <begin position="345"/>
        <end position="366"/>
    </location>
</feature>
<feature type="transmembrane region" description="Helical" evidence="6">
    <location>
        <begin position="553"/>
        <end position="573"/>
    </location>
</feature>
<feature type="transmembrane region" description="Helical" evidence="6">
    <location>
        <begin position="308"/>
        <end position="330"/>
    </location>
</feature>
<dbReference type="RefSeq" id="XP_022240462.1">
    <property type="nucleotide sequence ID" value="XM_022384754.1"/>
</dbReference>
<dbReference type="InterPro" id="IPR050799">
    <property type="entry name" value="ZIP_Transporter"/>
</dbReference>
<keyword evidence="4 6" id="KW-1133">Transmembrane helix</keyword>
<evidence type="ECO:0000256" key="1">
    <source>
        <dbReference type="ARBA" id="ARBA00004141"/>
    </source>
</evidence>
<comment type="subcellular location">
    <subcellularLocation>
        <location evidence="1">Membrane</location>
        <topology evidence="1">Multi-pass membrane protein</topology>
    </subcellularLocation>
</comment>
<sequence length="661" mass="72912">MISLSLLTAASVSFSSVKTKDRTSSLQKLSFLKQCSSTKCSGVCVKTRTFRPVNYKVSCILDERLLIYWLGIKNLFSFLWNWVLTTIWTLLLQPSFLLHNCCQLSFKKAMLQIMLIMNVLNVTSAADVKISSLEDVSRLASFLFSKNYHVIEETVSSDVIQDLPTSGQVKLQKQFQALVKNLESNRIDMKNVNCSAFPDLLLPNKENFCQQDNNMQCLSALDMLHFVPNTSTDLGDVVSQICPLMLANLHEKKCHDGLVKSIQTIQKKSKPSTGAVWGFGILFVTLISCCSLVGVILLPLLNKNVYQTLLMLFEGLAVGSLLGSAVFHLIPQAFNLLGENNEHDYLWKSIIIFGGIYLFFLSERFMKIIIQVKKQKKQDSEQPVTSKLLSSNTSGASSTCCSVAVSPTSEGACVCSNGSAGDNSETETSLTRVTNSLDITRKPQSNMEETKEIQFSFKKEPWTIRSHQTGHHHEEQISFKQGHDSAIGTVAWMIIFGDGLHNFIDGLSVGAAFSESILAGISISVAVVCEEFPHELGDFAVLLNAGMTMRQALMYNFLSACTCYIGLVFGILVGDLAEGSSYIFALAGGMFLYISLVDMMGELNEAAEAATQEGLKITLRVLFLQNLGIIIGIVVLFVMARYSEMINFDAAGDLNEIKIQV</sequence>
<evidence type="ECO:0000256" key="4">
    <source>
        <dbReference type="ARBA" id="ARBA00022989"/>
    </source>
</evidence>
<protein>
    <submittedName>
        <fullName evidence="8">Zinc transporter ZIP14-like isoform X1</fullName>
    </submittedName>
</protein>
<proteinExistence type="inferred from homology"/>
<dbReference type="GeneID" id="106458519"/>
<name>A0ABM1SA07_LIMPO</name>
<evidence type="ECO:0000256" key="2">
    <source>
        <dbReference type="ARBA" id="ARBA00006939"/>
    </source>
</evidence>
<comment type="similarity">
    <text evidence="2">Belongs to the ZIP transporter (TC 2.A.5) family.</text>
</comment>
<feature type="transmembrane region" description="Helical" evidence="6">
    <location>
        <begin position="276"/>
        <end position="301"/>
    </location>
</feature>
<gene>
    <name evidence="8" type="primary">LOC106458519</name>
</gene>
<evidence type="ECO:0000313" key="7">
    <source>
        <dbReference type="Proteomes" id="UP000694941"/>
    </source>
</evidence>
<dbReference type="PANTHER" id="PTHR12191:SF37">
    <property type="entry name" value="ZINC TRANSPORTER FOI"/>
    <property type="match status" value="1"/>
</dbReference>
<evidence type="ECO:0000313" key="8">
    <source>
        <dbReference type="RefSeq" id="XP_022240462.1"/>
    </source>
</evidence>
<accession>A0ABM1SA07</accession>
<dbReference type="PANTHER" id="PTHR12191">
    <property type="entry name" value="SOLUTE CARRIER FAMILY 39"/>
    <property type="match status" value="1"/>
</dbReference>
<reference evidence="8" key="1">
    <citation type="submission" date="2025-08" db="UniProtKB">
        <authorList>
            <consortium name="RefSeq"/>
        </authorList>
    </citation>
    <scope>IDENTIFICATION</scope>
    <source>
        <tissue evidence="8">Muscle</tissue>
    </source>
</reference>